<dbReference type="SUPFAM" id="SSF90123">
    <property type="entry name" value="ABC transporter transmembrane region"/>
    <property type="match status" value="2"/>
</dbReference>
<dbReference type="EMBL" id="DS985241">
    <property type="protein sequence ID" value="EDV28862.1"/>
    <property type="molecule type" value="Genomic_DNA"/>
</dbReference>
<keyword evidence="12" id="KW-1185">Reference proteome</keyword>
<dbReference type="InterPro" id="IPR027417">
    <property type="entry name" value="P-loop_NTPase"/>
</dbReference>
<evidence type="ECO:0000313" key="12">
    <source>
        <dbReference type="Proteomes" id="UP000009022"/>
    </source>
</evidence>
<evidence type="ECO:0000256" key="8">
    <source>
        <dbReference type="SAM" id="Phobius"/>
    </source>
</evidence>
<dbReference type="Proteomes" id="UP000009022">
    <property type="component" value="Unassembled WGS sequence"/>
</dbReference>
<dbReference type="PROSITE" id="PS50929">
    <property type="entry name" value="ABC_TM1F"/>
    <property type="match status" value="2"/>
</dbReference>
<dbReference type="eggNOG" id="KOG0054">
    <property type="taxonomic scope" value="Eukaryota"/>
</dbReference>
<dbReference type="FunFam" id="3.40.50.300:FF:002835">
    <property type="entry name" value="Predicted protein"/>
    <property type="match status" value="1"/>
</dbReference>
<evidence type="ECO:0000256" key="4">
    <source>
        <dbReference type="ARBA" id="ARBA00022741"/>
    </source>
</evidence>
<evidence type="ECO:0000259" key="10">
    <source>
        <dbReference type="PROSITE" id="PS50929"/>
    </source>
</evidence>
<dbReference type="GO" id="GO:0140359">
    <property type="term" value="F:ABC-type transporter activity"/>
    <property type="evidence" value="ECO:0000318"/>
    <property type="project" value="GO_Central"/>
</dbReference>
<keyword evidence="7 8" id="KW-0472">Membrane</keyword>
<feature type="transmembrane region" description="Helical" evidence="8">
    <location>
        <begin position="79"/>
        <end position="96"/>
    </location>
</feature>
<dbReference type="FunFam" id="1.20.1560.10:FF:000263">
    <property type="entry name" value="Multidrug resistance-associated protein 9"/>
    <property type="match status" value="1"/>
</dbReference>
<accession>B3RLX4</accession>
<organism evidence="11 12">
    <name type="scientific">Trichoplax adhaerens</name>
    <name type="common">Trichoplax reptans</name>
    <dbReference type="NCBI Taxonomy" id="10228"/>
    <lineage>
        <taxon>Eukaryota</taxon>
        <taxon>Metazoa</taxon>
        <taxon>Placozoa</taxon>
        <taxon>Uniplacotomia</taxon>
        <taxon>Trichoplacea</taxon>
        <taxon>Trichoplacidae</taxon>
        <taxon>Trichoplax</taxon>
    </lineage>
</organism>
<dbReference type="SMART" id="SM00382">
    <property type="entry name" value="AAA"/>
    <property type="match status" value="2"/>
</dbReference>
<evidence type="ECO:0000256" key="6">
    <source>
        <dbReference type="ARBA" id="ARBA00022989"/>
    </source>
</evidence>
<dbReference type="Gene3D" id="3.40.50.300">
    <property type="entry name" value="P-loop containing nucleotide triphosphate hydrolases"/>
    <property type="match status" value="2"/>
</dbReference>
<comment type="subcellular location">
    <subcellularLocation>
        <location evidence="1">Membrane</location>
    </subcellularLocation>
</comment>
<evidence type="ECO:0000256" key="1">
    <source>
        <dbReference type="ARBA" id="ARBA00004370"/>
    </source>
</evidence>
<keyword evidence="6 8" id="KW-1133">Transmembrane helix</keyword>
<evidence type="ECO:0000256" key="2">
    <source>
        <dbReference type="ARBA" id="ARBA00022448"/>
    </source>
</evidence>
<dbReference type="FunFam" id="3.40.50.300:FF:000630">
    <property type="entry name" value="ATP-binding cassette (ABC) transporter, putative"/>
    <property type="match status" value="1"/>
</dbReference>
<feature type="transmembrane region" description="Helical" evidence="8">
    <location>
        <begin position="831"/>
        <end position="850"/>
    </location>
</feature>
<dbReference type="HOGENOM" id="CLU_000604_27_1_1"/>
<dbReference type="InterPro" id="IPR003439">
    <property type="entry name" value="ABC_transporter-like_ATP-bd"/>
</dbReference>
<dbReference type="KEGG" id="tad:TRIADDRAFT_19489"/>
<reference evidence="11 12" key="1">
    <citation type="journal article" date="2008" name="Nature">
        <title>The Trichoplax genome and the nature of placozoans.</title>
        <authorList>
            <person name="Srivastava M."/>
            <person name="Begovic E."/>
            <person name="Chapman J."/>
            <person name="Putnam N.H."/>
            <person name="Hellsten U."/>
            <person name="Kawashima T."/>
            <person name="Kuo A."/>
            <person name="Mitros T."/>
            <person name="Salamov A."/>
            <person name="Carpenter M.L."/>
            <person name="Signorovitch A.Y."/>
            <person name="Moreno M.A."/>
            <person name="Kamm K."/>
            <person name="Grimwood J."/>
            <person name="Schmutz J."/>
            <person name="Shapiro H."/>
            <person name="Grigoriev I.V."/>
            <person name="Buss L.W."/>
            <person name="Schierwater B."/>
            <person name="Dellaporta S.L."/>
            <person name="Rokhsar D.S."/>
        </authorList>
    </citation>
    <scope>NUCLEOTIDE SEQUENCE [LARGE SCALE GENOMIC DNA]</scope>
    <source>
        <strain evidence="11 12">Grell-BS-1999</strain>
    </source>
</reference>
<feature type="transmembrane region" description="Helical" evidence="8">
    <location>
        <begin position="116"/>
        <end position="135"/>
    </location>
</feature>
<dbReference type="CTD" id="6750016"/>
<dbReference type="GO" id="GO:0005524">
    <property type="term" value="F:ATP binding"/>
    <property type="evidence" value="ECO:0007669"/>
    <property type="project" value="UniProtKB-KW"/>
</dbReference>
<protein>
    <submittedName>
        <fullName evidence="11">Uncharacterized protein</fullName>
    </submittedName>
</protein>
<dbReference type="Pfam" id="PF00664">
    <property type="entry name" value="ABC_membrane"/>
    <property type="match status" value="2"/>
</dbReference>
<dbReference type="Pfam" id="PF00005">
    <property type="entry name" value="ABC_tran"/>
    <property type="match status" value="2"/>
</dbReference>
<evidence type="ECO:0000313" key="11">
    <source>
        <dbReference type="EMBL" id="EDV28862.1"/>
    </source>
</evidence>
<evidence type="ECO:0000256" key="7">
    <source>
        <dbReference type="ARBA" id="ARBA00023136"/>
    </source>
</evidence>
<dbReference type="OrthoDB" id="6500128at2759"/>
<dbReference type="InterPro" id="IPR003593">
    <property type="entry name" value="AAA+_ATPase"/>
</dbReference>
<keyword evidence="2" id="KW-0813">Transport</keyword>
<dbReference type="InterPro" id="IPR011527">
    <property type="entry name" value="ABC1_TM_dom"/>
</dbReference>
<dbReference type="GO" id="GO:0016887">
    <property type="term" value="F:ATP hydrolysis activity"/>
    <property type="evidence" value="ECO:0007669"/>
    <property type="project" value="InterPro"/>
</dbReference>
<feature type="non-terminal residue" evidence="11">
    <location>
        <position position="1"/>
    </location>
</feature>
<feature type="transmembrane region" description="Helical" evidence="8">
    <location>
        <begin position="674"/>
        <end position="692"/>
    </location>
</feature>
<feature type="transmembrane region" description="Helical" evidence="8">
    <location>
        <begin position="286"/>
        <end position="308"/>
    </location>
</feature>
<dbReference type="Gene3D" id="1.20.1560.10">
    <property type="entry name" value="ABC transporter type 1, transmembrane domain"/>
    <property type="match status" value="2"/>
</dbReference>
<feature type="domain" description="ABC transmembrane type-1" evidence="10">
    <location>
        <begin position="676"/>
        <end position="973"/>
    </location>
</feature>
<sequence>PYVKANILSKLSIWWVSKLVITGYKKPIDASDIWPLPEEELVQANYDTFDKLWNEELKTHGKEKASIARVFIIAFRKRLLLTFLLYCFVTALSIGSSVSKDYVILLNSLYPLRHSLMFAISHYKTFAVFYGFTWYSSYITGIRARSMAFGLVFHKIVRLRSASTKSMGELVNMCANDAQRVFLSMLFFGISICGFVFLLQDFSCPYCLLQTCDTGYEYFLLQIYFGKYIKKLRCKSLLYGDQRVQLISEIIRCIKLIKMFTWESSFQSRVNFLRSKESRWLEKIGYISRFTGTYIVLVPAVAISLTFLTNSLLGLPMTSAKAFTVMLLLNGLRLVIDIFPLFASHSAETLVAFQRFKKLLLMNEIEATGQVSSDSGYVICIKDAEFIWEKVKIDLLFNSYKFQIKYIRSTINLNFDRLMKGQVLGACGRVGSGKSSLVSAILGEMICRRGEIRRGDSIAVVTQQPWIFNETLRENILFGSKYDSKRYYDVLSACCLTADLKCLIAGDRTLIGDRGINLSGGQKQRVSLARAVYADKEVYLLDDPLSAVDTDVGEKIFHRCIKGLLRSKTVLLVTHQLQYLTGCDSVLLLENGIIAARGTHDELIKKSKGYRELVENLKSKKDKESHETVGFRESTSTFSSIKSDEFVAFEKTSDQGVDINVYLKFFNACGGLRVLFLLLLMYIAITGCRVFSDWWLARWINDSLTVDVDSNRTLTDVWNSSEPMPPIPAKSSKSQIDIIVYGLLALINVLLFVLKAISLKGSSSLCMSAFQKILSAPMSFFDTTPSGKIINRFSRDLDEVDTQLVFYADRAISLVLLTVATLTIVSISYPWILLAVFPMIFVTGALAYIFNKTNRELKRLDNASRAPVMTHLTATVEGLTTVHAFNKVKQQVEIFQKYLDKNSSIFLTYWCVNRWVAIRADWIAIALVAICCILVTAQRGLAPSAYAGLALSYVLQLKGLIQLSVRYVLDVNSRFTAVERLIDYTENLETEGLSTYSKPLCLPDKWLKHGHISFSNVKVRYRPNLPIVLNRVTFSINAQERIGIIGRTGSGKSSLMACLFRLTEIESGKICIDGIDIRDIGIKNLRSSLSMIPQDPFLFANTLRKNLDPFDEFDDEEIWSALEKVELKDKINSMTDKLYTNVFAGGSNFSLGERQLLCLARVLLKPSKILMLDEATAFMDTKTDAIIQQTLIKEFKGSTVLVVAHRLNTVLNCDRILALSAGKVVEFDTPRKLMKRRTSKFKELIIKGGIDYESWEVFGKTLIGNNKQTIV</sequence>
<dbReference type="RefSeq" id="XP_002108064.1">
    <property type="nucleotide sequence ID" value="XM_002108028.1"/>
</dbReference>
<keyword evidence="5" id="KW-0067">ATP-binding</keyword>
<dbReference type="InterPro" id="IPR017871">
    <property type="entry name" value="ABC_transporter-like_CS"/>
</dbReference>
<evidence type="ECO:0000256" key="5">
    <source>
        <dbReference type="ARBA" id="ARBA00022840"/>
    </source>
</evidence>
<evidence type="ECO:0000256" key="3">
    <source>
        <dbReference type="ARBA" id="ARBA00022692"/>
    </source>
</evidence>
<dbReference type="InParanoid" id="B3RLX4"/>
<dbReference type="CDD" id="cd03250">
    <property type="entry name" value="ABCC_MRP_domain1"/>
    <property type="match status" value="1"/>
</dbReference>
<dbReference type="GO" id="GO:0055085">
    <property type="term" value="P:transmembrane transport"/>
    <property type="evidence" value="ECO:0000318"/>
    <property type="project" value="GO_Central"/>
</dbReference>
<dbReference type="InterPro" id="IPR050173">
    <property type="entry name" value="ABC_transporter_C-like"/>
</dbReference>
<feature type="domain" description="ABC transporter" evidence="9">
    <location>
        <begin position="391"/>
        <end position="616"/>
    </location>
</feature>
<dbReference type="PANTHER" id="PTHR24223">
    <property type="entry name" value="ATP-BINDING CASSETTE SUB-FAMILY C"/>
    <property type="match status" value="1"/>
</dbReference>
<feature type="transmembrane region" description="Helical" evidence="8">
    <location>
        <begin position="922"/>
        <end position="941"/>
    </location>
</feature>
<dbReference type="PhylomeDB" id="B3RLX4"/>
<feature type="transmembrane region" description="Helical" evidence="8">
    <location>
        <begin position="328"/>
        <end position="353"/>
    </location>
</feature>
<feature type="transmembrane region" description="Helical" evidence="8">
    <location>
        <begin position="738"/>
        <end position="757"/>
    </location>
</feature>
<gene>
    <name evidence="11" type="ORF">TRIADDRAFT_19489</name>
</gene>
<dbReference type="PROSITE" id="PS00211">
    <property type="entry name" value="ABC_TRANSPORTER_1"/>
    <property type="match status" value="2"/>
</dbReference>
<dbReference type="AlphaFoldDB" id="B3RLX4"/>
<keyword evidence="3 8" id="KW-0812">Transmembrane</keyword>
<proteinExistence type="predicted"/>
<dbReference type="GeneID" id="6750016"/>
<dbReference type="GO" id="GO:0016020">
    <property type="term" value="C:membrane"/>
    <property type="evidence" value="ECO:0000318"/>
    <property type="project" value="GO_Central"/>
</dbReference>
<evidence type="ECO:0000259" key="9">
    <source>
        <dbReference type="PROSITE" id="PS50893"/>
    </source>
</evidence>
<dbReference type="CDD" id="cd03244">
    <property type="entry name" value="ABCC_MRP_domain2"/>
    <property type="match status" value="1"/>
</dbReference>
<feature type="domain" description="ABC transporter" evidence="9">
    <location>
        <begin position="1012"/>
        <end position="1246"/>
    </location>
</feature>
<dbReference type="SUPFAM" id="SSF52540">
    <property type="entry name" value="P-loop containing nucleoside triphosphate hydrolases"/>
    <property type="match status" value="2"/>
</dbReference>
<dbReference type="CDD" id="cd18599">
    <property type="entry name" value="ABC_6TM_MRP5_8_9_D2"/>
    <property type="match status" value="1"/>
</dbReference>
<dbReference type="PROSITE" id="PS50893">
    <property type="entry name" value="ABC_TRANSPORTER_2"/>
    <property type="match status" value="2"/>
</dbReference>
<dbReference type="InterPro" id="IPR036640">
    <property type="entry name" value="ABC1_TM_sf"/>
</dbReference>
<name>B3RLX4_TRIAD</name>
<feature type="transmembrane region" description="Helical" evidence="8">
    <location>
        <begin position="181"/>
        <end position="199"/>
    </location>
</feature>
<feature type="domain" description="ABC transmembrane type-1" evidence="10">
    <location>
        <begin position="218"/>
        <end position="332"/>
    </location>
</feature>
<dbReference type="OMA" id="MCANDAQ"/>
<keyword evidence="4" id="KW-0547">Nucleotide-binding</keyword>
<dbReference type="PANTHER" id="PTHR24223:SF447">
    <property type="entry name" value="MULTIDRUG RESISTANCE-ASSOCIATED PROTEIN 5"/>
    <property type="match status" value="1"/>
</dbReference>